<keyword evidence="7" id="KW-1015">Disulfide bond</keyword>
<dbReference type="Pfam" id="PF07519">
    <property type="entry name" value="Tannase"/>
    <property type="match status" value="1"/>
</dbReference>
<proteinExistence type="inferred from homology"/>
<dbReference type="GO" id="GO:0046872">
    <property type="term" value="F:metal ion binding"/>
    <property type="evidence" value="ECO:0007669"/>
    <property type="project" value="UniProtKB-KW"/>
</dbReference>
<organism evidence="9 10">
    <name type="scientific">Penicillium cataractarum</name>
    <dbReference type="NCBI Taxonomy" id="2100454"/>
    <lineage>
        <taxon>Eukaryota</taxon>
        <taxon>Fungi</taxon>
        <taxon>Dikarya</taxon>
        <taxon>Ascomycota</taxon>
        <taxon>Pezizomycotina</taxon>
        <taxon>Eurotiomycetes</taxon>
        <taxon>Eurotiomycetidae</taxon>
        <taxon>Eurotiales</taxon>
        <taxon>Aspergillaceae</taxon>
        <taxon>Penicillium</taxon>
    </lineage>
</organism>
<sequence>MLLCLLVLSFFKFTFSLETPSQACNKVHLPKNVGELKILSVFSNAEENYTSPYLQGIAPTEVTSINFCNVTVTLTHPGDDDVVIISVWLPLQSWNGKSLATGGGGLLAGEFEVEQAPGVALGYVSAATDAGLSNNGTIGASSGLWVLNNDGSLNSGLLTNFAYRSIHDMNVIAKLVLRTFCGHAEQYSYYYGCSTGGRQGYLSATHYPTDVNGILAISPAINTPQVSLADFWPSVVMGNEVALPQCVFSAYQDAIIEYCDGLDGVLDGLVSMYNPDSCTFDPSSLVGQSIVCSDINSSITITSEDANAVRKIHQGPTSQDGKSLWYGVPPGASFSGLASTTVVNGSLVIEPFQAAEYWIQNFVFQDPNYPALNMTYQDFRTAFDLSVEKFSAQFGTLQPKLDEFRRGGKLLTWHGLADQYIAHSGTVTYWNATTASMGGAEKINPFYRLFLAPGAAHCGGGSGPVPVNPLAALTAWVENDTAPETLFASTTNAAGQTVSRDLCLYPSQLAYSGMGDVNQASSFNCR</sequence>
<protein>
    <recommendedName>
        <fullName evidence="8">Carboxylic ester hydrolase</fullName>
        <ecNumber evidence="8">3.1.1.-</ecNumber>
    </recommendedName>
</protein>
<keyword evidence="5 8" id="KW-0378">Hydrolase</keyword>
<dbReference type="InterPro" id="IPR011118">
    <property type="entry name" value="Tannase/feruloyl_esterase"/>
</dbReference>
<accession>A0A9W9RYM9</accession>
<evidence type="ECO:0000256" key="7">
    <source>
        <dbReference type="ARBA" id="ARBA00023157"/>
    </source>
</evidence>
<evidence type="ECO:0000256" key="4">
    <source>
        <dbReference type="ARBA" id="ARBA00022729"/>
    </source>
</evidence>
<keyword evidence="4 8" id="KW-0732">Signal</keyword>
<evidence type="ECO:0000256" key="3">
    <source>
        <dbReference type="ARBA" id="ARBA00022723"/>
    </source>
</evidence>
<dbReference type="RefSeq" id="XP_056553535.1">
    <property type="nucleotide sequence ID" value="XM_056701472.1"/>
</dbReference>
<gene>
    <name evidence="9" type="ORF">N7496_008553</name>
</gene>
<evidence type="ECO:0000313" key="9">
    <source>
        <dbReference type="EMBL" id="KAJ5368793.1"/>
    </source>
</evidence>
<dbReference type="EMBL" id="JAPZBS010000007">
    <property type="protein sequence ID" value="KAJ5368793.1"/>
    <property type="molecule type" value="Genomic_DNA"/>
</dbReference>
<name>A0A9W9RYM9_9EURO</name>
<evidence type="ECO:0000256" key="8">
    <source>
        <dbReference type="RuleBase" id="RU361238"/>
    </source>
</evidence>
<evidence type="ECO:0000256" key="2">
    <source>
        <dbReference type="ARBA" id="ARBA00022487"/>
    </source>
</evidence>
<keyword evidence="6" id="KW-0106">Calcium</keyword>
<dbReference type="SUPFAM" id="SSF53474">
    <property type="entry name" value="alpha/beta-Hydrolases"/>
    <property type="match status" value="1"/>
</dbReference>
<keyword evidence="3" id="KW-0479">Metal-binding</keyword>
<reference evidence="9" key="1">
    <citation type="submission" date="2022-11" db="EMBL/GenBank/DDBJ databases">
        <authorList>
            <person name="Petersen C."/>
        </authorList>
    </citation>
    <scope>NUCLEOTIDE SEQUENCE</scope>
    <source>
        <strain evidence="9">IBT 29864</strain>
    </source>
</reference>
<dbReference type="GO" id="GO:0017000">
    <property type="term" value="P:antibiotic biosynthetic process"/>
    <property type="evidence" value="ECO:0007669"/>
    <property type="project" value="UniProtKB-ARBA"/>
</dbReference>
<dbReference type="GO" id="GO:0072330">
    <property type="term" value="P:monocarboxylic acid biosynthetic process"/>
    <property type="evidence" value="ECO:0007669"/>
    <property type="project" value="UniProtKB-ARBA"/>
</dbReference>
<keyword evidence="2" id="KW-0719">Serine esterase</keyword>
<feature type="signal peptide" evidence="8">
    <location>
        <begin position="1"/>
        <end position="16"/>
    </location>
</feature>
<evidence type="ECO:0000256" key="6">
    <source>
        <dbReference type="ARBA" id="ARBA00022837"/>
    </source>
</evidence>
<evidence type="ECO:0000256" key="1">
    <source>
        <dbReference type="ARBA" id="ARBA00006249"/>
    </source>
</evidence>
<dbReference type="PANTHER" id="PTHR33938:SF8">
    <property type="entry name" value="CARBOXYLIC ESTER HYDROLASE"/>
    <property type="match status" value="1"/>
</dbReference>
<dbReference type="AlphaFoldDB" id="A0A9W9RYM9"/>
<dbReference type="InterPro" id="IPR029058">
    <property type="entry name" value="AB_hydrolase_fold"/>
</dbReference>
<comment type="similarity">
    <text evidence="1 8">Belongs to the tannase family.</text>
</comment>
<comment type="caution">
    <text evidence="9">The sequence shown here is derived from an EMBL/GenBank/DDBJ whole genome shotgun (WGS) entry which is preliminary data.</text>
</comment>
<dbReference type="GeneID" id="81440651"/>
<evidence type="ECO:0000256" key="5">
    <source>
        <dbReference type="ARBA" id="ARBA00022801"/>
    </source>
</evidence>
<dbReference type="PANTHER" id="PTHR33938">
    <property type="entry name" value="FERULOYL ESTERASE B-RELATED"/>
    <property type="match status" value="1"/>
</dbReference>
<dbReference type="EC" id="3.1.1.-" evidence="8"/>
<evidence type="ECO:0000313" key="10">
    <source>
        <dbReference type="Proteomes" id="UP001147782"/>
    </source>
</evidence>
<dbReference type="OrthoDB" id="3039123at2759"/>
<keyword evidence="10" id="KW-1185">Reference proteome</keyword>
<reference evidence="9" key="2">
    <citation type="journal article" date="2023" name="IMA Fungus">
        <title>Comparative genomic study of the Penicillium genus elucidates a diverse pangenome and 15 lateral gene transfer events.</title>
        <authorList>
            <person name="Petersen C."/>
            <person name="Sorensen T."/>
            <person name="Nielsen M.R."/>
            <person name="Sondergaard T.E."/>
            <person name="Sorensen J.L."/>
            <person name="Fitzpatrick D.A."/>
            <person name="Frisvad J.C."/>
            <person name="Nielsen K.L."/>
        </authorList>
    </citation>
    <scope>NUCLEOTIDE SEQUENCE</scope>
    <source>
        <strain evidence="9">IBT 29864</strain>
    </source>
</reference>
<feature type="chain" id="PRO_5041017726" description="Carboxylic ester hydrolase" evidence="8">
    <location>
        <begin position="17"/>
        <end position="526"/>
    </location>
</feature>
<dbReference type="Proteomes" id="UP001147782">
    <property type="component" value="Unassembled WGS sequence"/>
</dbReference>
<dbReference type="GO" id="GO:0030600">
    <property type="term" value="F:feruloyl esterase activity"/>
    <property type="evidence" value="ECO:0007669"/>
    <property type="project" value="UniProtKB-ARBA"/>
</dbReference>